<evidence type="ECO:0000313" key="3">
    <source>
        <dbReference type="Proteomes" id="UP000234271"/>
    </source>
</evidence>
<dbReference type="KEGG" id="blep:AL038_14275"/>
<keyword evidence="3" id="KW-1185">Reference proteome</keyword>
<dbReference type="STRING" id="288004.AL038_14275"/>
<dbReference type="EMBL" id="CP018889">
    <property type="protein sequence ID" value="AUI68995.1"/>
    <property type="molecule type" value="Genomic_DNA"/>
</dbReference>
<organism evidence="2 3">
    <name type="scientific">Beggiatoa leptomitoformis</name>
    <dbReference type="NCBI Taxonomy" id="288004"/>
    <lineage>
        <taxon>Bacteria</taxon>
        <taxon>Pseudomonadati</taxon>
        <taxon>Pseudomonadota</taxon>
        <taxon>Gammaproteobacteria</taxon>
        <taxon>Thiotrichales</taxon>
        <taxon>Thiotrichaceae</taxon>
        <taxon>Beggiatoa</taxon>
    </lineage>
</organism>
<protein>
    <submittedName>
        <fullName evidence="2">Uncharacterized protein</fullName>
    </submittedName>
</protein>
<feature type="signal peptide" evidence="1">
    <location>
        <begin position="1"/>
        <end position="22"/>
    </location>
</feature>
<dbReference type="Proteomes" id="UP000234271">
    <property type="component" value="Chromosome"/>
</dbReference>
<feature type="chain" id="PRO_5014680005" evidence="1">
    <location>
        <begin position="23"/>
        <end position="87"/>
    </location>
</feature>
<reference evidence="3" key="1">
    <citation type="submission" date="2016-12" db="EMBL/GenBank/DDBJ databases">
        <title>Complete Genome Sequence of Beggiatoa leptomitiformis D-401.</title>
        <authorList>
            <person name="Fomenkov A."/>
            <person name="Vincze T."/>
            <person name="Grabovich M."/>
            <person name="Anton B.P."/>
            <person name="Dubinina G."/>
            <person name="Orlova M."/>
            <person name="Belousova E."/>
            <person name="Roberts R.J."/>
        </authorList>
    </citation>
    <scope>NUCLEOTIDE SEQUENCE [LARGE SCALE GENOMIC DNA]</scope>
    <source>
        <strain evidence="3">D-401</strain>
    </source>
</reference>
<accession>A0A2N9YEZ7</accession>
<dbReference type="OrthoDB" id="9919099at2"/>
<proteinExistence type="predicted"/>
<dbReference type="AlphaFoldDB" id="A0A2N9YEZ7"/>
<sequence length="87" mass="9355">MAKPITLLLFFVLLGAATLTQAISRDEQPKTGKVYWIGGADGLYIVSVEVTGGHLVDAVLPQDGNFKIGDNVQIIKENEDAAEISRL</sequence>
<gene>
    <name evidence="2" type="ORF">BLE401_09985</name>
</gene>
<name>A0A2N9YEZ7_9GAMM</name>
<keyword evidence="1" id="KW-0732">Signal</keyword>
<dbReference type="RefSeq" id="WP_062153927.1">
    <property type="nucleotide sequence ID" value="NZ_CP012373.2"/>
</dbReference>
<evidence type="ECO:0000313" key="2">
    <source>
        <dbReference type="EMBL" id="AUI68995.1"/>
    </source>
</evidence>
<evidence type="ECO:0000256" key="1">
    <source>
        <dbReference type="SAM" id="SignalP"/>
    </source>
</evidence>